<dbReference type="RefSeq" id="WP_212819347.1">
    <property type="nucleotide sequence ID" value="NZ_AP023415.1"/>
</dbReference>
<keyword evidence="1" id="KW-1133">Transmembrane helix</keyword>
<feature type="transmembrane region" description="Helical" evidence="1">
    <location>
        <begin position="40"/>
        <end position="70"/>
    </location>
</feature>
<dbReference type="AlphaFoldDB" id="A0A810Q167"/>
<sequence length="74" mass="8258">MKRMILSAVLFLVVFIGTYLIVCFLIPGMRLKLDAEPREYFIACITHMVGFKAAVSAVAALVVGALPWIFRKKV</sequence>
<feature type="transmembrane region" description="Helical" evidence="1">
    <location>
        <begin position="7"/>
        <end position="28"/>
    </location>
</feature>
<keyword evidence="1" id="KW-0812">Transmembrane</keyword>
<protein>
    <submittedName>
        <fullName evidence="2">Uncharacterized protein</fullName>
    </submittedName>
</protein>
<reference evidence="2" key="1">
    <citation type="submission" date="2020-09" db="EMBL/GenBank/DDBJ databases">
        <title>New species isolated from human feces.</title>
        <authorList>
            <person name="Kitahara M."/>
            <person name="Shigeno Y."/>
            <person name="Shime M."/>
            <person name="Matsumoto Y."/>
            <person name="Nakamura S."/>
            <person name="Motooka D."/>
            <person name="Fukuoka S."/>
            <person name="Nishikawa H."/>
            <person name="Benno Y."/>
        </authorList>
    </citation>
    <scope>NUCLEOTIDE SEQUENCE</scope>
    <source>
        <strain evidence="2">MM35</strain>
    </source>
</reference>
<dbReference type="EMBL" id="AP023415">
    <property type="protein sequence ID" value="BCK78503.1"/>
    <property type="molecule type" value="Genomic_DNA"/>
</dbReference>
<name>A0A810Q167_9FIRM</name>
<dbReference type="Proteomes" id="UP000681343">
    <property type="component" value="Chromosome"/>
</dbReference>
<keyword evidence="1" id="KW-0472">Membrane</keyword>
<evidence type="ECO:0000313" key="2">
    <source>
        <dbReference type="EMBL" id="BCK78503.1"/>
    </source>
</evidence>
<gene>
    <name evidence="2" type="ORF">MM35RIKEN_06950</name>
</gene>
<accession>A0A810Q167</accession>
<evidence type="ECO:0000313" key="3">
    <source>
        <dbReference type="Proteomes" id="UP000681343"/>
    </source>
</evidence>
<dbReference type="KEGG" id="vfa:MM35RIKEN_06950"/>
<organism evidence="2 3">
    <name type="scientific">Vescimonas fastidiosa</name>
    <dbReference type="NCBI Taxonomy" id="2714353"/>
    <lineage>
        <taxon>Bacteria</taxon>
        <taxon>Bacillati</taxon>
        <taxon>Bacillota</taxon>
        <taxon>Clostridia</taxon>
        <taxon>Eubacteriales</taxon>
        <taxon>Oscillospiraceae</taxon>
        <taxon>Vescimonas</taxon>
    </lineage>
</organism>
<proteinExistence type="predicted"/>
<evidence type="ECO:0000256" key="1">
    <source>
        <dbReference type="SAM" id="Phobius"/>
    </source>
</evidence>
<keyword evidence="3" id="KW-1185">Reference proteome</keyword>